<dbReference type="InterPro" id="IPR039261">
    <property type="entry name" value="FNR_nucleotide-bd"/>
</dbReference>
<comment type="subunit">
    <text evidence="11">Heterotetramer of 2 PyrK and 2 PyrD type B subunits.</text>
</comment>
<dbReference type="CDD" id="cd06218">
    <property type="entry name" value="DHOD_e_trans"/>
    <property type="match status" value="1"/>
</dbReference>
<dbReference type="EMBL" id="OW150024">
    <property type="protein sequence ID" value="CAH2031920.1"/>
    <property type="molecule type" value="Genomic_DNA"/>
</dbReference>
<proteinExistence type="inferred from homology"/>
<evidence type="ECO:0000256" key="1">
    <source>
        <dbReference type="ARBA" id="ARBA00006422"/>
    </source>
</evidence>
<dbReference type="SUPFAM" id="SSF52343">
    <property type="entry name" value="Ferredoxin reductase-like, C-terminal NADP-linked domain"/>
    <property type="match status" value="1"/>
</dbReference>
<evidence type="ECO:0000256" key="10">
    <source>
        <dbReference type="ARBA" id="ARBA00023014"/>
    </source>
</evidence>
<dbReference type="HAMAP" id="MF_01211">
    <property type="entry name" value="DHODB_Fe_S_bind"/>
    <property type="match status" value="1"/>
</dbReference>
<evidence type="ECO:0000313" key="14">
    <source>
        <dbReference type="Proteomes" id="UP001295463"/>
    </source>
</evidence>
<dbReference type="InterPro" id="IPR019480">
    <property type="entry name" value="Dihydroorotate_DH_Fe-S-bd"/>
</dbReference>
<dbReference type="InterPro" id="IPR017938">
    <property type="entry name" value="Riboflavin_synthase-like_b-brl"/>
</dbReference>
<name>A0ABM9D9M2_9BACT</name>
<comment type="cofactor">
    <cofactor evidence="11">
        <name>[2Fe-2S] cluster</name>
        <dbReference type="ChEBI" id="CHEBI:190135"/>
    </cofactor>
    <text evidence="11">Binds 1 [2Fe-2S] cluster per subunit.</text>
</comment>
<keyword evidence="2 11" id="KW-0813">Transport</keyword>
<dbReference type="RefSeq" id="WP_305732708.1">
    <property type="nucleotide sequence ID" value="NZ_OW150024.1"/>
</dbReference>
<feature type="binding site" evidence="11">
    <location>
        <position position="231"/>
    </location>
    <ligand>
        <name>[2Fe-2S] cluster</name>
        <dbReference type="ChEBI" id="CHEBI:190135"/>
    </ligand>
</feature>
<dbReference type="InterPro" id="IPR001433">
    <property type="entry name" value="OxRdtase_FAD/NAD-bd"/>
</dbReference>
<dbReference type="Gene3D" id="3.40.50.80">
    <property type="entry name" value="Nucleotide-binding domain of ferredoxin-NADP reductase (FNR) module"/>
    <property type="match status" value="1"/>
</dbReference>
<organism evidence="13 14">
    <name type="scientific">Trichlorobacter ammonificans</name>
    <dbReference type="NCBI Taxonomy" id="2916410"/>
    <lineage>
        <taxon>Bacteria</taxon>
        <taxon>Pseudomonadati</taxon>
        <taxon>Thermodesulfobacteriota</taxon>
        <taxon>Desulfuromonadia</taxon>
        <taxon>Geobacterales</taxon>
        <taxon>Geobacteraceae</taxon>
        <taxon>Trichlorobacter</taxon>
    </lineage>
</organism>
<evidence type="ECO:0000256" key="2">
    <source>
        <dbReference type="ARBA" id="ARBA00022448"/>
    </source>
</evidence>
<evidence type="ECO:0000256" key="5">
    <source>
        <dbReference type="ARBA" id="ARBA00022723"/>
    </source>
</evidence>
<keyword evidence="7 11" id="KW-0665">Pyrimidine biosynthesis</keyword>
<dbReference type="Pfam" id="PF00175">
    <property type="entry name" value="NAD_binding_1"/>
    <property type="match status" value="1"/>
</dbReference>
<dbReference type="Gene3D" id="2.10.240.10">
    <property type="entry name" value="Dihydroorotate dehydrogenase, electron transfer subunit"/>
    <property type="match status" value="1"/>
</dbReference>
<dbReference type="PROSITE" id="PS51384">
    <property type="entry name" value="FAD_FR"/>
    <property type="match status" value="1"/>
</dbReference>
<dbReference type="InterPro" id="IPR012165">
    <property type="entry name" value="Cyt_c3_hydrogenase_gsu"/>
</dbReference>
<evidence type="ECO:0000256" key="8">
    <source>
        <dbReference type="ARBA" id="ARBA00022982"/>
    </source>
</evidence>
<accession>A0ABM9D9M2</accession>
<gene>
    <name evidence="11 13" type="primary">pyrK</name>
    <name evidence="13" type="ORF">GEAMG1_2085</name>
</gene>
<dbReference type="PANTHER" id="PTHR43513">
    <property type="entry name" value="DIHYDROOROTATE DEHYDROGENASE B (NAD(+)), ELECTRON TRANSFER SUBUNIT"/>
    <property type="match status" value="1"/>
</dbReference>
<feature type="binding site" evidence="11">
    <location>
        <position position="239"/>
    </location>
    <ligand>
        <name>[2Fe-2S] cluster</name>
        <dbReference type="ChEBI" id="CHEBI:190135"/>
    </ligand>
</feature>
<keyword evidence="6 11" id="KW-0274">FAD</keyword>
<comment type="similarity">
    <text evidence="1 11">Belongs to the PyrK family.</text>
</comment>
<comment type="cofactor">
    <cofactor evidence="11">
        <name>FAD</name>
        <dbReference type="ChEBI" id="CHEBI:57692"/>
    </cofactor>
    <text evidence="11">Binds 1 FAD per subunit.</text>
</comment>
<keyword evidence="4 11" id="KW-0001">2Fe-2S</keyword>
<sequence length="277" mass="29767">MQFTAMILDNAEVSPGYWRMRMTAPPEMTAARPGQFVMVRVNRSIDPLIRRPFGVFDVGVLQPAYTGAAPQPYLEILYRVVGKGTAMLADLHETDLLDVLGPLGSGFDNGPAGEEKLIVGGGVGLAPLYLLARELAAEAPVRLFAGGRTKDDLLCITEFERLGVECYVATEDGSLGERGLVTRVLEQRLEVTGNRGRIFACGPHGMLKAVAAIAARRTVPCQVSLEGYMACGMGACLGCVCQGTNHSAETPDYRCVCTEGPVFDANVLKWEEACHEA</sequence>
<keyword evidence="3 11" id="KW-0285">Flavoprotein</keyword>
<dbReference type="PIRSF" id="PIRSF006816">
    <property type="entry name" value="Cyc3_hyd_g"/>
    <property type="match status" value="1"/>
</dbReference>
<reference evidence="13 14" key="1">
    <citation type="submission" date="2022-03" db="EMBL/GenBank/DDBJ databases">
        <authorList>
            <person name="Koch H."/>
        </authorList>
    </citation>
    <scope>NUCLEOTIDE SEQUENCE [LARGE SCALE GENOMIC DNA]</scope>
    <source>
        <strain evidence="13 14">G1</strain>
    </source>
</reference>
<evidence type="ECO:0000256" key="3">
    <source>
        <dbReference type="ARBA" id="ARBA00022630"/>
    </source>
</evidence>
<dbReference type="Proteomes" id="UP001295463">
    <property type="component" value="Chromosome"/>
</dbReference>
<evidence type="ECO:0000256" key="11">
    <source>
        <dbReference type="HAMAP-Rule" id="MF_01211"/>
    </source>
</evidence>
<dbReference type="InterPro" id="IPR050353">
    <property type="entry name" value="PyrK_electron_transfer"/>
</dbReference>
<protein>
    <recommendedName>
        <fullName evidence="11">Dihydroorotate dehydrogenase B (NAD(+)), electron transfer subunit</fullName>
    </recommendedName>
    <alternativeName>
        <fullName evidence="11">Dihydroorotate oxidase B, electron transfer subunit</fullName>
    </alternativeName>
</protein>
<feature type="binding site" evidence="11">
    <location>
        <position position="257"/>
    </location>
    <ligand>
        <name>[2Fe-2S] cluster</name>
        <dbReference type="ChEBI" id="CHEBI:190135"/>
    </ligand>
</feature>
<keyword evidence="9 11" id="KW-0408">Iron</keyword>
<comment type="function">
    <text evidence="11">Responsible for channeling the electrons from the oxidation of dihydroorotate from the FMN redox center in the PyrD type B subunit to the ultimate electron acceptor NAD(+).</text>
</comment>
<dbReference type="InterPro" id="IPR023455">
    <property type="entry name" value="Dihydroorotate_DHASE_ETsu"/>
</dbReference>
<feature type="domain" description="FAD-binding FR-type" evidence="12">
    <location>
        <begin position="1"/>
        <end position="109"/>
    </location>
</feature>
<keyword evidence="14" id="KW-1185">Reference proteome</keyword>
<evidence type="ECO:0000256" key="7">
    <source>
        <dbReference type="ARBA" id="ARBA00022975"/>
    </source>
</evidence>
<dbReference type="SUPFAM" id="SSF63380">
    <property type="entry name" value="Riboflavin synthase domain-like"/>
    <property type="match status" value="1"/>
</dbReference>
<evidence type="ECO:0000256" key="6">
    <source>
        <dbReference type="ARBA" id="ARBA00022827"/>
    </source>
</evidence>
<feature type="binding site" evidence="11">
    <location>
        <position position="236"/>
    </location>
    <ligand>
        <name>[2Fe-2S] cluster</name>
        <dbReference type="ChEBI" id="CHEBI:190135"/>
    </ligand>
</feature>
<dbReference type="InterPro" id="IPR037117">
    <property type="entry name" value="Dihydroorotate_DH_ele_sf"/>
</dbReference>
<keyword evidence="5 11" id="KW-0479">Metal-binding</keyword>
<evidence type="ECO:0000313" key="13">
    <source>
        <dbReference type="EMBL" id="CAH2031920.1"/>
    </source>
</evidence>
<feature type="binding site" evidence="11">
    <location>
        <begin position="84"/>
        <end position="85"/>
    </location>
    <ligand>
        <name>FAD</name>
        <dbReference type="ChEBI" id="CHEBI:57692"/>
    </ligand>
</feature>
<dbReference type="Pfam" id="PF10418">
    <property type="entry name" value="DHODB_Fe-S_bind"/>
    <property type="match status" value="1"/>
</dbReference>
<evidence type="ECO:0000259" key="12">
    <source>
        <dbReference type="PROSITE" id="PS51384"/>
    </source>
</evidence>
<comment type="caution">
    <text evidence="11">Lacks conserved residue(s) required for the propagation of feature annotation.</text>
</comment>
<comment type="pathway">
    <text evidence="11">Pyrimidine metabolism; UMP biosynthesis via de novo pathway; orotate from (S)-dihydroorotate (NAD(+) route): step 1/1.</text>
</comment>
<evidence type="ECO:0000256" key="9">
    <source>
        <dbReference type="ARBA" id="ARBA00023004"/>
    </source>
</evidence>
<dbReference type="Gene3D" id="2.40.30.10">
    <property type="entry name" value="Translation factors"/>
    <property type="match status" value="1"/>
</dbReference>
<feature type="binding site" evidence="11">
    <location>
        <begin position="77"/>
        <end position="79"/>
    </location>
    <ligand>
        <name>FAD</name>
        <dbReference type="ChEBI" id="CHEBI:57692"/>
    </ligand>
</feature>
<keyword evidence="8 11" id="KW-0249">Electron transport</keyword>
<evidence type="ECO:0000256" key="4">
    <source>
        <dbReference type="ARBA" id="ARBA00022714"/>
    </source>
</evidence>
<keyword evidence="10 11" id="KW-0411">Iron-sulfur</keyword>
<dbReference type="PANTHER" id="PTHR43513:SF3">
    <property type="entry name" value="DIHYDROOROTATE DEHYDROGENASE B (NAD(+)), ELECTRON TRANSFER SUBUNIT-RELATED"/>
    <property type="match status" value="1"/>
</dbReference>
<dbReference type="InterPro" id="IPR017927">
    <property type="entry name" value="FAD-bd_FR_type"/>
</dbReference>